<dbReference type="InterPro" id="IPR032567">
    <property type="entry name" value="RTL1-rel"/>
</dbReference>
<sequence>MRNKRLLKTKRRKGGRSGQDPGPQPPSSEATPGRSPPTPTLNLGPDCPPPPPPPPPNHPSSSCCKHKDKCKASGSVRKREELTEEINNLREKVMKQSEENNNLQDQVQKLTEENSSLREQVEPEPEAAGAMAGAAAAAPTPAQTPALTAVPAPARAPAVEEEEDIEMCGAAAAAAPPPPPPEEECPDDLPEKFDGNPDMLAPFMAQCQIFMERSTRDFSLDRVRVCFVTSMMTGRAARWASAKLEQANYLMHNYPAFMIEMKHVFEDPQRREAAKRKIRRLRQGMGSVIDYSNAFQMIAQDLDWNEPALIDQYHEGLSDHIQEELAHVEVAKSLSGLISQCIHIERRLVRAAAAAARKPRSPPRALTVHHHSGHHQVDPTEPVGGARMRLTQEEKERRRKLNLCLYCGTAGHYADSCPAKASKASPAGNSQAPL</sequence>
<accession>A0ABM0GHM7</accession>
<feature type="compositionally biased region" description="Polar residues" evidence="2">
    <location>
        <begin position="99"/>
        <end position="109"/>
    </location>
</feature>
<feature type="compositionally biased region" description="Basic residues" evidence="2">
    <location>
        <begin position="357"/>
        <end position="374"/>
    </location>
</feature>
<feature type="compositionally biased region" description="Basic and acidic residues" evidence="2">
    <location>
        <begin position="110"/>
        <end position="121"/>
    </location>
</feature>
<dbReference type="PANTHER" id="PTHR15503">
    <property type="entry name" value="LDOC1 RELATED"/>
    <property type="match status" value="1"/>
</dbReference>
<dbReference type="PROSITE" id="PS50158">
    <property type="entry name" value="ZF_CCHC"/>
    <property type="match status" value="1"/>
</dbReference>
<protein>
    <submittedName>
        <fullName evidence="5">Retrotransposon-derived protein PEG10 isoform 2</fullName>
    </submittedName>
</protein>
<keyword evidence="1" id="KW-0863">Zinc-finger</keyword>
<dbReference type="RefSeq" id="NP_001278123.1">
    <property type="nucleotide sequence ID" value="NM_001291194.1"/>
</dbReference>
<evidence type="ECO:0000259" key="3">
    <source>
        <dbReference type="PROSITE" id="PS50158"/>
    </source>
</evidence>
<dbReference type="SUPFAM" id="SSF57756">
    <property type="entry name" value="Retrovirus zinc finger-like domains"/>
    <property type="match status" value="1"/>
</dbReference>
<reference evidence="5" key="3">
    <citation type="submission" date="2025-08" db="UniProtKB">
        <authorList>
            <consortium name="RefSeq"/>
        </authorList>
    </citation>
    <scope>IDENTIFICATION</scope>
</reference>
<dbReference type="InterPro" id="IPR036875">
    <property type="entry name" value="Znf_CCHC_sf"/>
</dbReference>
<reference evidence="5" key="1">
    <citation type="journal article" date="2007" name="J. Biol. Chem.">
        <title>Mammalian gene PEG10 expresses two reading frames by high efficiency -1 frameshifting in embryonic-associated tissues.</title>
        <authorList>
            <person name="Clark M.B."/>
            <person name="Janicke M."/>
            <person name="Gottesbuhren U."/>
            <person name="Kleffmann T."/>
            <person name="Legge M."/>
            <person name="Poole E.S."/>
            <person name="Tate W.P."/>
        </authorList>
    </citation>
    <scope>NUCLEOTIDE SEQUENCE</scope>
</reference>
<dbReference type="InterPro" id="IPR032549">
    <property type="entry name" value="DUF4939"/>
</dbReference>
<proteinExistence type="predicted"/>
<evidence type="ECO:0000313" key="4">
    <source>
        <dbReference type="Proteomes" id="UP000694863"/>
    </source>
</evidence>
<gene>
    <name evidence="5" type="primary">PEG10</name>
</gene>
<name>A0ABM0GHM7_ECHTE</name>
<dbReference type="Pfam" id="PF16297">
    <property type="entry name" value="DUF4939"/>
    <property type="match status" value="1"/>
</dbReference>
<feature type="compositionally biased region" description="Basic and acidic residues" evidence="2">
    <location>
        <begin position="77"/>
        <end position="98"/>
    </location>
</feature>
<evidence type="ECO:0000256" key="1">
    <source>
        <dbReference type="PROSITE-ProRule" id="PRU00047"/>
    </source>
</evidence>
<feature type="region of interest" description="Disordered" evidence="2">
    <location>
        <begin position="1"/>
        <end position="133"/>
    </location>
</feature>
<keyword evidence="1" id="KW-0862">Zinc</keyword>
<dbReference type="InterPro" id="IPR001878">
    <property type="entry name" value="Znf_CCHC"/>
</dbReference>
<feature type="region of interest" description="Disordered" evidence="2">
    <location>
        <begin position="356"/>
        <end position="385"/>
    </location>
</feature>
<feature type="compositionally biased region" description="Basic residues" evidence="2">
    <location>
        <begin position="1"/>
        <end position="15"/>
    </location>
</feature>
<organism evidence="4 5">
    <name type="scientific">Echinops telfairi</name>
    <name type="common">Lesser hedgehog tenrec</name>
    <dbReference type="NCBI Taxonomy" id="9371"/>
    <lineage>
        <taxon>Eukaryota</taxon>
        <taxon>Metazoa</taxon>
        <taxon>Chordata</taxon>
        <taxon>Craniata</taxon>
        <taxon>Vertebrata</taxon>
        <taxon>Euteleostomi</taxon>
        <taxon>Mammalia</taxon>
        <taxon>Eutheria</taxon>
        <taxon>Afrotheria</taxon>
        <taxon>Tenrecidae</taxon>
        <taxon>Tenrecinae</taxon>
        <taxon>Echinops</taxon>
    </lineage>
</organism>
<dbReference type="GeneID" id="101655027"/>
<feature type="domain" description="CCHC-type" evidence="3">
    <location>
        <begin position="404"/>
        <end position="418"/>
    </location>
</feature>
<dbReference type="PANTHER" id="PTHR15503:SF31">
    <property type="entry name" value="RETROTRANSPOSON-DERIVED PROTEIN PEG10"/>
    <property type="match status" value="1"/>
</dbReference>
<evidence type="ECO:0000256" key="2">
    <source>
        <dbReference type="SAM" id="MobiDB-lite"/>
    </source>
</evidence>
<evidence type="ECO:0000313" key="5">
    <source>
        <dbReference type="RefSeq" id="NP_001278123.1"/>
    </source>
</evidence>
<keyword evidence="1" id="KW-0479">Metal-binding</keyword>
<keyword evidence="4" id="KW-1185">Reference proteome</keyword>
<dbReference type="Proteomes" id="UP000694863">
    <property type="component" value="Unplaced"/>
</dbReference>
<feature type="compositionally biased region" description="Pro residues" evidence="2">
    <location>
        <begin position="46"/>
        <end position="58"/>
    </location>
</feature>
<reference evidence="5" key="2">
    <citation type="journal article" date="2010" name="PLoS ONE">
        <title>Genetic and molecular analyses of PEG10 reveal new aspects of genomic organization, transcription and translation.</title>
        <authorList>
            <person name="Lux H."/>
            <person name="Flammann H."/>
            <person name="Hafner M."/>
            <person name="Lux A."/>
        </authorList>
    </citation>
    <scope>NUCLEOTIDE SEQUENCE</scope>
</reference>